<dbReference type="AlphaFoldDB" id="A0A917LW12"/>
<dbReference type="InterPro" id="IPR000515">
    <property type="entry name" value="MetI-like"/>
</dbReference>
<evidence type="ECO:0000259" key="8">
    <source>
        <dbReference type="PROSITE" id="PS50928"/>
    </source>
</evidence>
<evidence type="ECO:0000256" key="2">
    <source>
        <dbReference type="ARBA" id="ARBA00022448"/>
    </source>
</evidence>
<evidence type="ECO:0000256" key="1">
    <source>
        <dbReference type="ARBA" id="ARBA00004651"/>
    </source>
</evidence>
<feature type="transmembrane region" description="Helical" evidence="7">
    <location>
        <begin position="123"/>
        <end position="142"/>
    </location>
</feature>
<keyword evidence="3" id="KW-1003">Cell membrane</keyword>
<evidence type="ECO:0000256" key="5">
    <source>
        <dbReference type="ARBA" id="ARBA00022989"/>
    </source>
</evidence>
<dbReference type="Proteomes" id="UP000638848">
    <property type="component" value="Unassembled WGS sequence"/>
</dbReference>
<evidence type="ECO:0000256" key="6">
    <source>
        <dbReference type="ARBA" id="ARBA00023136"/>
    </source>
</evidence>
<keyword evidence="4 7" id="KW-0812">Transmembrane</keyword>
<dbReference type="SUPFAM" id="SSF161098">
    <property type="entry name" value="MetI-like"/>
    <property type="match status" value="1"/>
</dbReference>
<dbReference type="Pfam" id="PF00528">
    <property type="entry name" value="BPD_transp_1"/>
    <property type="match status" value="1"/>
</dbReference>
<dbReference type="PROSITE" id="PS50928">
    <property type="entry name" value="ABC_TM1"/>
    <property type="match status" value="1"/>
</dbReference>
<feature type="transmembrane region" description="Helical" evidence="7">
    <location>
        <begin position="60"/>
        <end position="80"/>
    </location>
</feature>
<keyword evidence="6 7" id="KW-0472">Membrane</keyword>
<evidence type="ECO:0000256" key="3">
    <source>
        <dbReference type="ARBA" id="ARBA00022475"/>
    </source>
</evidence>
<feature type="domain" description="ABC transmembrane type-1" evidence="8">
    <location>
        <begin position="82"/>
        <end position="266"/>
    </location>
</feature>
<comment type="caution">
    <text evidence="9">The sequence shown here is derived from an EMBL/GenBank/DDBJ whole genome shotgun (WGS) entry which is preliminary data.</text>
</comment>
<feature type="transmembrane region" description="Helical" evidence="7">
    <location>
        <begin position="86"/>
        <end position="111"/>
    </location>
</feature>
<feature type="transmembrane region" description="Helical" evidence="7">
    <location>
        <begin position="179"/>
        <end position="198"/>
    </location>
</feature>
<keyword evidence="10" id="KW-1185">Reference proteome</keyword>
<dbReference type="EMBL" id="BMEQ01000014">
    <property type="protein sequence ID" value="GGG61502.1"/>
    <property type="molecule type" value="Genomic_DNA"/>
</dbReference>
<evidence type="ECO:0000313" key="10">
    <source>
        <dbReference type="Proteomes" id="UP000638848"/>
    </source>
</evidence>
<gene>
    <name evidence="9" type="primary">ssuC</name>
    <name evidence="9" type="ORF">GCM10011374_25670</name>
</gene>
<feature type="transmembrane region" description="Helical" evidence="7">
    <location>
        <begin position="148"/>
        <end position="167"/>
    </location>
</feature>
<evidence type="ECO:0000256" key="7">
    <source>
        <dbReference type="RuleBase" id="RU363032"/>
    </source>
</evidence>
<accession>A0A917LW12</accession>
<dbReference type="PANTHER" id="PTHR30151">
    <property type="entry name" value="ALKANE SULFONATE ABC TRANSPORTER-RELATED, MEMBRANE SUBUNIT"/>
    <property type="match status" value="1"/>
</dbReference>
<protein>
    <submittedName>
        <fullName evidence="9">Nitrate ABC transporter permease</fullName>
    </submittedName>
</protein>
<dbReference type="PANTHER" id="PTHR30151:SF0">
    <property type="entry name" value="ABC TRANSPORTER PERMEASE PROTEIN MJ0413-RELATED"/>
    <property type="match status" value="1"/>
</dbReference>
<comment type="similarity">
    <text evidence="7">Belongs to the binding-protein-dependent transport system permease family.</text>
</comment>
<evidence type="ECO:0000256" key="4">
    <source>
        <dbReference type="ARBA" id="ARBA00022692"/>
    </source>
</evidence>
<proteinExistence type="inferred from homology"/>
<dbReference type="GO" id="GO:0055085">
    <property type="term" value="P:transmembrane transport"/>
    <property type="evidence" value="ECO:0007669"/>
    <property type="project" value="InterPro"/>
</dbReference>
<dbReference type="InterPro" id="IPR035906">
    <property type="entry name" value="MetI-like_sf"/>
</dbReference>
<keyword evidence="5 7" id="KW-1133">Transmembrane helix</keyword>
<dbReference type="RefSeq" id="WP_188537819.1">
    <property type="nucleotide sequence ID" value="NZ_BMEQ01000014.1"/>
</dbReference>
<evidence type="ECO:0000313" key="9">
    <source>
        <dbReference type="EMBL" id="GGG61502.1"/>
    </source>
</evidence>
<reference evidence="9" key="2">
    <citation type="submission" date="2020-09" db="EMBL/GenBank/DDBJ databases">
        <authorList>
            <person name="Sun Q."/>
            <person name="Zhou Y."/>
        </authorList>
    </citation>
    <scope>NUCLEOTIDE SEQUENCE</scope>
    <source>
        <strain evidence="9">CGMCC 1.12187</strain>
    </source>
</reference>
<comment type="subcellular location">
    <subcellularLocation>
        <location evidence="1 7">Cell membrane</location>
        <topology evidence="1 7">Multi-pass membrane protein</topology>
    </subcellularLocation>
</comment>
<reference evidence="9" key="1">
    <citation type="journal article" date="2014" name="Int. J. Syst. Evol. Microbiol.">
        <title>Complete genome sequence of Corynebacterium casei LMG S-19264T (=DSM 44701T), isolated from a smear-ripened cheese.</title>
        <authorList>
            <consortium name="US DOE Joint Genome Institute (JGI-PGF)"/>
            <person name="Walter F."/>
            <person name="Albersmeier A."/>
            <person name="Kalinowski J."/>
            <person name="Ruckert C."/>
        </authorList>
    </citation>
    <scope>NUCLEOTIDE SEQUENCE</scope>
    <source>
        <strain evidence="9">CGMCC 1.12187</strain>
    </source>
</reference>
<sequence length="281" mass="29773">MVAADITPPAGAPAKARPGLPVLWDARATDLALGAAAVAGVLGLWEALSRTGVLDTQVFPAASTVLVELWRLLGTGVFWGDLWATLSSALTGLALVVLIGTVAAMLIGLIRFVENSTWVVVEFLKPIPPIALIPLGLLLWGPSPTMKVTLITFGALWPFLTQMVYGIRQTNNVALDMASSYRLGWWLTTTRIVVPTLLPYALTGLRISASIAVIVSVVTELIGGAEGIGQTIAVAQINNALPTMYAYILTAGLLGVGINLVFQALEKPLLFWHPSQRGDTN</sequence>
<feature type="transmembrane region" description="Helical" evidence="7">
    <location>
        <begin position="31"/>
        <end position="48"/>
    </location>
</feature>
<dbReference type="CDD" id="cd06261">
    <property type="entry name" value="TM_PBP2"/>
    <property type="match status" value="1"/>
</dbReference>
<organism evidence="9 10">
    <name type="scientific">Kocuria dechangensis</name>
    <dbReference type="NCBI Taxonomy" id="1176249"/>
    <lineage>
        <taxon>Bacteria</taxon>
        <taxon>Bacillati</taxon>
        <taxon>Actinomycetota</taxon>
        <taxon>Actinomycetes</taxon>
        <taxon>Micrococcales</taxon>
        <taxon>Micrococcaceae</taxon>
        <taxon>Kocuria</taxon>
    </lineage>
</organism>
<keyword evidence="2 7" id="KW-0813">Transport</keyword>
<dbReference type="Gene3D" id="1.10.3720.10">
    <property type="entry name" value="MetI-like"/>
    <property type="match status" value="1"/>
</dbReference>
<feature type="transmembrane region" description="Helical" evidence="7">
    <location>
        <begin position="244"/>
        <end position="265"/>
    </location>
</feature>
<name>A0A917LW12_9MICC</name>
<feature type="transmembrane region" description="Helical" evidence="7">
    <location>
        <begin position="204"/>
        <end position="223"/>
    </location>
</feature>
<dbReference type="GO" id="GO:0005886">
    <property type="term" value="C:plasma membrane"/>
    <property type="evidence" value="ECO:0007669"/>
    <property type="project" value="UniProtKB-SubCell"/>
</dbReference>